<dbReference type="Proteomes" id="UP000823775">
    <property type="component" value="Unassembled WGS sequence"/>
</dbReference>
<comment type="caution">
    <text evidence="1">The sequence shown here is derived from an EMBL/GenBank/DDBJ whole genome shotgun (WGS) entry which is preliminary data.</text>
</comment>
<dbReference type="PANTHER" id="PTHR23264:SF19">
    <property type="entry name" value="CYTOSOLIC FE-S CLUSTER ASSEMBLY FACTOR NUBP2"/>
    <property type="match status" value="1"/>
</dbReference>
<dbReference type="Gene3D" id="3.40.50.300">
    <property type="entry name" value="P-loop containing nucleotide triphosphate hydrolases"/>
    <property type="match status" value="1"/>
</dbReference>
<dbReference type="PANTHER" id="PTHR23264">
    <property type="entry name" value="NUCLEOTIDE-BINDING PROTEIN NBP35 YEAST -RELATED"/>
    <property type="match status" value="1"/>
</dbReference>
<dbReference type="InterPro" id="IPR027417">
    <property type="entry name" value="P-loop_NTPase"/>
</dbReference>
<reference evidence="1 2" key="1">
    <citation type="journal article" date="2021" name="BMC Genomics">
        <title>Datura genome reveals duplications of psychoactive alkaloid biosynthetic genes and high mutation rate following tissue culture.</title>
        <authorList>
            <person name="Rajewski A."/>
            <person name="Carter-House D."/>
            <person name="Stajich J."/>
            <person name="Litt A."/>
        </authorList>
    </citation>
    <scope>NUCLEOTIDE SEQUENCE [LARGE SCALE GENOMIC DNA]</scope>
    <source>
        <strain evidence="1">AR-01</strain>
    </source>
</reference>
<sequence length="156" mass="17372">MTETGEQKDMTEWAMAYMREKAPEMLDLIAFSEVFDSSGGGAAKMCNDMGVPFLGKVPLDPQLCKAAEEGRSCFSDDKCRAFCTFSLIKFQTRFFPMKSTLNNVDDVYHLQDVEKLFLNISKFGRPELLGIAGAGDYLKSDNGLSVKHPNSCNCLR</sequence>
<evidence type="ECO:0000313" key="2">
    <source>
        <dbReference type="Proteomes" id="UP000823775"/>
    </source>
</evidence>
<name>A0ABS8V5Y4_DATST</name>
<dbReference type="InterPro" id="IPR019591">
    <property type="entry name" value="Mrp/NBP35_ATP-bd"/>
</dbReference>
<gene>
    <name evidence="1" type="primary">NBP35_2</name>
    <name evidence="1" type="ORF">HAX54_029248</name>
</gene>
<dbReference type="EMBL" id="JACEIK010003620">
    <property type="protein sequence ID" value="MCD9642422.1"/>
    <property type="molecule type" value="Genomic_DNA"/>
</dbReference>
<accession>A0ABS8V5Y4</accession>
<proteinExistence type="predicted"/>
<protein>
    <submittedName>
        <fullName evidence="1">Cytosolic Fe-S cluster assembly factor nbp35</fullName>
    </submittedName>
</protein>
<organism evidence="1 2">
    <name type="scientific">Datura stramonium</name>
    <name type="common">Jimsonweed</name>
    <name type="synonym">Common thornapple</name>
    <dbReference type="NCBI Taxonomy" id="4076"/>
    <lineage>
        <taxon>Eukaryota</taxon>
        <taxon>Viridiplantae</taxon>
        <taxon>Streptophyta</taxon>
        <taxon>Embryophyta</taxon>
        <taxon>Tracheophyta</taxon>
        <taxon>Spermatophyta</taxon>
        <taxon>Magnoliopsida</taxon>
        <taxon>eudicotyledons</taxon>
        <taxon>Gunneridae</taxon>
        <taxon>Pentapetalae</taxon>
        <taxon>asterids</taxon>
        <taxon>lamiids</taxon>
        <taxon>Solanales</taxon>
        <taxon>Solanaceae</taxon>
        <taxon>Solanoideae</taxon>
        <taxon>Datureae</taxon>
        <taxon>Datura</taxon>
    </lineage>
</organism>
<evidence type="ECO:0000313" key="1">
    <source>
        <dbReference type="EMBL" id="MCD9642422.1"/>
    </source>
</evidence>
<keyword evidence="2" id="KW-1185">Reference proteome</keyword>